<dbReference type="InterPro" id="IPR036188">
    <property type="entry name" value="FAD/NAD-bd_sf"/>
</dbReference>
<dbReference type="PRINTS" id="PR00368">
    <property type="entry name" value="FADPNR"/>
</dbReference>
<feature type="domain" description="FAD/NAD(P)-binding" evidence="4">
    <location>
        <begin position="3"/>
        <end position="146"/>
    </location>
</feature>
<evidence type="ECO:0000256" key="1">
    <source>
        <dbReference type="ARBA" id="ARBA00022630"/>
    </source>
</evidence>
<evidence type="ECO:0000256" key="3">
    <source>
        <dbReference type="ARBA" id="ARBA00048132"/>
    </source>
</evidence>
<comment type="caution">
    <text evidence="5">The sequence shown here is derived from an EMBL/GenBank/DDBJ whole genome shotgun (WGS) entry which is preliminary data.</text>
</comment>
<protein>
    <submittedName>
        <fullName evidence="5">Thioredoxin reductase</fullName>
    </submittedName>
</protein>
<dbReference type="RefSeq" id="WP_309970727.1">
    <property type="nucleotide sequence ID" value="NZ_JAVDWH010000001.1"/>
</dbReference>
<keyword evidence="6" id="KW-1185">Reference proteome</keyword>
<dbReference type="EMBL" id="JAVDWH010000001">
    <property type="protein sequence ID" value="MDR7087320.1"/>
    <property type="molecule type" value="Genomic_DNA"/>
</dbReference>
<evidence type="ECO:0000256" key="2">
    <source>
        <dbReference type="ARBA" id="ARBA00023002"/>
    </source>
</evidence>
<sequence>MLDAIVIGGGPAGLQATLTLGRMHRDVLLLDSGTYRNATVEHMQNFITHDGRDPAELRRLARKDIAAYDTAEIREVTVDSVRRTGDTFEVIVGDEVLATRKIVLATGVRDTLPDVPGIAEAWGREIAHCPYCHGHEFAGERVAILGTERAEHLTALLGNIASELIVLDEDSVREVERTNFGLRITLDDETIGVGGMFIATQVSQQAPFAEQLGVDLYESGFVQIDAMGRTNVPGVFAAGDLGHVPALPGPMPSVATAIAAGVIAGSVCNMELAM</sequence>
<dbReference type="PANTHER" id="PTHR48105">
    <property type="entry name" value="THIOREDOXIN REDUCTASE 1-RELATED-RELATED"/>
    <property type="match status" value="1"/>
</dbReference>
<dbReference type="PRINTS" id="PR00469">
    <property type="entry name" value="PNDRDTASEII"/>
</dbReference>
<gene>
    <name evidence="5" type="ORF">J2X11_002159</name>
</gene>
<dbReference type="InterPro" id="IPR050097">
    <property type="entry name" value="Ferredoxin-NADP_redctase_2"/>
</dbReference>
<evidence type="ECO:0000259" key="4">
    <source>
        <dbReference type="Pfam" id="PF07992"/>
    </source>
</evidence>
<feature type="domain" description="FAD/NAD(P)-binding" evidence="4">
    <location>
        <begin position="170"/>
        <end position="248"/>
    </location>
</feature>
<keyword evidence="2" id="KW-0560">Oxidoreductase</keyword>
<keyword evidence="1" id="KW-0285">Flavoprotein</keyword>
<name>A0ABU1UQA0_9ACTN</name>
<dbReference type="Gene3D" id="3.50.50.60">
    <property type="entry name" value="FAD/NAD(P)-binding domain"/>
    <property type="match status" value="2"/>
</dbReference>
<dbReference type="Proteomes" id="UP001257739">
    <property type="component" value="Unassembled WGS sequence"/>
</dbReference>
<comment type="catalytic activity">
    <reaction evidence="3">
        <text>[thioredoxin]-dithiol + NADP(+) = [thioredoxin]-disulfide + NADPH + H(+)</text>
        <dbReference type="Rhea" id="RHEA:20345"/>
        <dbReference type="Rhea" id="RHEA-COMP:10698"/>
        <dbReference type="Rhea" id="RHEA-COMP:10700"/>
        <dbReference type="ChEBI" id="CHEBI:15378"/>
        <dbReference type="ChEBI" id="CHEBI:29950"/>
        <dbReference type="ChEBI" id="CHEBI:50058"/>
        <dbReference type="ChEBI" id="CHEBI:57783"/>
        <dbReference type="ChEBI" id="CHEBI:58349"/>
        <dbReference type="EC" id="1.8.1.9"/>
    </reaction>
</comment>
<reference evidence="5 6" key="1">
    <citation type="submission" date="2023-07" db="EMBL/GenBank/DDBJ databases">
        <title>Sorghum-associated microbial communities from plants grown in Nebraska, USA.</title>
        <authorList>
            <person name="Schachtman D."/>
        </authorList>
    </citation>
    <scope>NUCLEOTIDE SEQUENCE [LARGE SCALE GENOMIC DNA]</scope>
    <source>
        <strain evidence="5 6">BE248</strain>
    </source>
</reference>
<evidence type="ECO:0000313" key="6">
    <source>
        <dbReference type="Proteomes" id="UP001257739"/>
    </source>
</evidence>
<accession>A0ABU1UQA0</accession>
<dbReference type="Pfam" id="PF07992">
    <property type="entry name" value="Pyr_redox_2"/>
    <property type="match status" value="2"/>
</dbReference>
<dbReference type="InterPro" id="IPR023753">
    <property type="entry name" value="FAD/NAD-binding_dom"/>
</dbReference>
<evidence type="ECO:0000313" key="5">
    <source>
        <dbReference type="EMBL" id="MDR7087320.1"/>
    </source>
</evidence>
<dbReference type="SUPFAM" id="SSF51905">
    <property type="entry name" value="FAD/NAD(P)-binding domain"/>
    <property type="match status" value="1"/>
</dbReference>
<proteinExistence type="predicted"/>
<organism evidence="5 6">
    <name type="scientific">Aeromicrobium panaciterrae</name>
    <dbReference type="NCBI Taxonomy" id="363861"/>
    <lineage>
        <taxon>Bacteria</taxon>
        <taxon>Bacillati</taxon>
        <taxon>Actinomycetota</taxon>
        <taxon>Actinomycetes</taxon>
        <taxon>Propionibacteriales</taxon>
        <taxon>Nocardioidaceae</taxon>
        <taxon>Aeromicrobium</taxon>
    </lineage>
</organism>